<dbReference type="PANTHER" id="PTHR43806:SF11">
    <property type="entry name" value="CEREVISIN-RELATED"/>
    <property type="match status" value="1"/>
</dbReference>
<dbReference type="InterPro" id="IPR000209">
    <property type="entry name" value="Peptidase_S8/S53_dom"/>
</dbReference>
<dbReference type="AlphaFoldDB" id="F2IKE5"/>
<evidence type="ECO:0000256" key="4">
    <source>
        <dbReference type="ARBA" id="ARBA00022825"/>
    </source>
</evidence>
<dbReference type="PROSITE" id="PS00137">
    <property type="entry name" value="SUBTILASE_HIS"/>
    <property type="match status" value="1"/>
</dbReference>
<dbReference type="PANTHER" id="PTHR43806">
    <property type="entry name" value="PEPTIDASE S8"/>
    <property type="match status" value="1"/>
</dbReference>
<dbReference type="InterPro" id="IPR036852">
    <property type="entry name" value="Peptidase_S8/S53_dom_sf"/>
</dbReference>
<gene>
    <name evidence="7" type="ordered locus">Fluta_3097</name>
</gene>
<dbReference type="InterPro" id="IPR022398">
    <property type="entry name" value="Peptidase_S8_His-AS"/>
</dbReference>
<dbReference type="STRING" id="755732.Fluta_3097"/>
<evidence type="ECO:0000256" key="5">
    <source>
        <dbReference type="PROSITE-ProRule" id="PRU01240"/>
    </source>
</evidence>
<name>F2IKE5_FLUTR</name>
<dbReference type="EMBL" id="CP002542">
    <property type="protein sequence ID" value="AEA45071.1"/>
    <property type="molecule type" value="Genomic_DNA"/>
</dbReference>
<keyword evidence="3" id="KW-0378">Hydrolase</keyword>
<evidence type="ECO:0000259" key="6">
    <source>
        <dbReference type="Pfam" id="PF00082"/>
    </source>
</evidence>
<sequence length="591" mass="64686">MNYYYNEAAKMNELLLNSNATYTDLLALKDSIIASGQLRMFAPVLTKYPYNANVQQRYYRTDDQLLITFHDPLIDSATIASFANEYQLKLVHKPSTLLNNSVSWGYIFKLDAKPDTILNTIIMANVIATYESALVKYVTPNIIGGDFLDCGVVSEMNTSTGGISGTWHIRNEGQVIWNGQSGVNDADADICECWGAGFTGDGVKIGVIDEGGFESSHPDIKPFGAGFNATLPLNTYPPSGTDFYSDYSGHGMAVSGVIGATPNNTSLGERWAAGVAYDATLHPYLVNLSATQVLEALQAANEMGMDVVNMSFRIPFDANINNHITNSLTTTRFVNGQYRGVIFVAATGNDNLQASNFPANHPGVIGVGMTNPEDYRSNYDLVNTWTTNPNKGSTYGPPSFNYDVVAPGEIIMTLDLKGANGFDAGDYIVPLAGTSFSTPIVSGIASILLQKNPNLTYAEVKNLIRNGADKVRPSTYNYSMYPGTPGYNNEMFYGRVSCINSLNQVLGINENSLQKLTVQSFTNYNYVLVLPEFKENQRVTIVNALGQTVWEESVVESKYGVEFSMEKFSSGLYLLNLYENEVLLGNFKLIK</sequence>
<evidence type="ECO:0000256" key="1">
    <source>
        <dbReference type="ARBA" id="ARBA00011073"/>
    </source>
</evidence>
<reference evidence="7 8" key="1">
    <citation type="journal article" date="2011" name="Stand. Genomic Sci.">
        <title>Complete genome sequence of the gliding freshwater bacterium Fluviicola taffensis type strain (RW262).</title>
        <authorList>
            <person name="Woyke T."/>
            <person name="Chertkov O."/>
            <person name="Lapidus A."/>
            <person name="Nolan M."/>
            <person name="Lucas S."/>
            <person name="Del Rio T.G."/>
            <person name="Tice H."/>
            <person name="Cheng J.F."/>
            <person name="Tapia R."/>
            <person name="Han C."/>
            <person name="Goodwin L."/>
            <person name="Pitluck S."/>
            <person name="Liolios K."/>
            <person name="Pagani I."/>
            <person name="Ivanova N."/>
            <person name="Huntemann M."/>
            <person name="Mavromatis K."/>
            <person name="Mikhailova N."/>
            <person name="Pati A."/>
            <person name="Chen A."/>
            <person name="Palaniappan K."/>
            <person name="Land M."/>
            <person name="Hauser L."/>
            <person name="Brambilla E.M."/>
            <person name="Rohde M."/>
            <person name="Mwirichia R."/>
            <person name="Sikorski J."/>
            <person name="Tindall B.J."/>
            <person name="Goker M."/>
            <person name="Bristow J."/>
            <person name="Eisen J.A."/>
            <person name="Markowitz V."/>
            <person name="Hugenholtz P."/>
            <person name="Klenk H.P."/>
            <person name="Kyrpides N.C."/>
        </authorList>
    </citation>
    <scope>NUCLEOTIDE SEQUENCE [LARGE SCALE GENOMIC DNA]</scope>
    <source>
        <strain evidence="8">DSM 16823 / RW262 / RW262</strain>
    </source>
</reference>
<dbReference type="eggNOG" id="COG1404">
    <property type="taxonomic scope" value="Bacteria"/>
</dbReference>
<dbReference type="KEGG" id="fte:Fluta_3097"/>
<dbReference type="OrthoDB" id="1055762at2"/>
<feature type="domain" description="Peptidase S8/S53" evidence="6">
    <location>
        <begin position="200"/>
        <end position="471"/>
    </location>
</feature>
<evidence type="ECO:0000256" key="2">
    <source>
        <dbReference type="ARBA" id="ARBA00022670"/>
    </source>
</evidence>
<dbReference type="InterPro" id="IPR023828">
    <property type="entry name" value="Peptidase_S8_Ser-AS"/>
</dbReference>
<dbReference type="GO" id="GO:0006508">
    <property type="term" value="P:proteolysis"/>
    <property type="evidence" value="ECO:0007669"/>
    <property type="project" value="UniProtKB-KW"/>
</dbReference>
<comment type="caution">
    <text evidence="5">Lacks conserved residue(s) required for the propagation of feature annotation.</text>
</comment>
<reference evidence="8" key="2">
    <citation type="submission" date="2011-02" db="EMBL/GenBank/DDBJ databases">
        <title>The complete genome of Fluviicola taffensis DSM 16823.</title>
        <authorList>
            <consortium name="US DOE Joint Genome Institute (JGI-PGF)"/>
            <person name="Lucas S."/>
            <person name="Copeland A."/>
            <person name="Lapidus A."/>
            <person name="Bruce D."/>
            <person name="Goodwin L."/>
            <person name="Pitluck S."/>
            <person name="Kyrpides N."/>
            <person name="Mavromatis K."/>
            <person name="Ivanova N."/>
            <person name="Mikhailova N."/>
            <person name="Pagani I."/>
            <person name="Chertkov O."/>
            <person name="Detter J.C."/>
            <person name="Han C."/>
            <person name="Tapia R."/>
            <person name="Land M."/>
            <person name="Hauser L."/>
            <person name="Markowitz V."/>
            <person name="Cheng J.-F."/>
            <person name="Hugenholtz P."/>
            <person name="Woyke T."/>
            <person name="Wu D."/>
            <person name="Tindall B."/>
            <person name="Pomrenke H.G."/>
            <person name="Brambilla E."/>
            <person name="Klenk H.-P."/>
            <person name="Eisen J.A."/>
        </authorList>
    </citation>
    <scope>NUCLEOTIDE SEQUENCE [LARGE SCALE GENOMIC DNA]</scope>
    <source>
        <strain evidence="8">DSM 16823 / RW262 / RW262</strain>
    </source>
</reference>
<keyword evidence="4" id="KW-0720">Serine protease</keyword>
<dbReference type="InterPro" id="IPR050131">
    <property type="entry name" value="Peptidase_S8_subtilisin-like"/>
</dbReference>
<dbReference type="InterPro" id="IPR015500">
    <property type="entry name" value="Peptidase_S8_subtilisin-rel"/>
</dbReference>
<accession>F2IKE5</accession>
<dbReference type="SUPFAM" id="SSF52743">
    <property type="entry name" value="Subtilisin-like"/>
    <property type="match status" value="1"/>
</dbReference>
<dbReference type="PRINTS" id="PR00723">
    <property type="entry name" value="SUBTILISIN"/>
</dbReference>
<evidence type="ECO:0000313" key="7">
    <source>
        <dbReference type="EMBL" id="AEA45071.1"/>
    </source>
</evidence>
<dbReference type="HOGENOM" id="CLU_461353_0_0_10"/>
<dbReference type="PROSITE" id="PS51892">
    <property type="entry name" value="SUBTILASE"/>
    <property type="match status" value="1"/>
</dbReference>
<dbReference type="Pfam" id="PF00082">
    <property type="entry name" value="Peptidase_S8"/>
    <property type="match status" value="1"/>
</dbReference>
<comment type="similarity">
    <text evidence="1 5">Belongs to the peptidase S8 family.</text>
</comment>
<proteinExistence type="inferred from homology"/>
<keyword evidence="2" id="KW-0645">Protease</keyword>
<dbReference type="GO" id="GO:0004252">
    <property type="term" value="F:serine-type endopeptidase activity"/>
    <property type="evidence" value="ECO:0007669"/>
    <property type="project" value="InterPro"/>
</dbReference>
<keyword evidence="8" id="KW-1185">Reference proteome</keyword>
<dbReference type="Gene3D" id="3.40.50.200">
    <property type="entry name" value="Peptidase S8/S53 domain"/>
    <property type="match status" value="1"/>
</dbReference>
<protein>
    <submittedName>
        <fullName evidence="7">Peptidase S8 and S53 subtilisin kexin sedolisin</fullName>
    </submittedName>
</protein>
<organism evidence="7 8">
    <name type="scientific">Fluviicola taffensis (strain DSM 16823 / NCIMB 13979 / RW262)</name>
    <dbReference type="NCBI Taxonomy" id="755732"/>
    <lineage>
        <taxon>Bacteria</taxon>
        <taxon>Pseudomonadati</taxon>
        <taxon>Bacteroidota</taxon>
        <taxon>Flavobacteriia</taxon>
        <taxon>Flavobacteriales</taxon>
        <taxon>Crocinitomicaceae</taxon>
        <taxon>Fluviicola</taxon>
    </lineage>
</organism>
<evidence type="ECO:0000313" key="8">
    <source>
        <dbReference type="Proteomes" id="UP000007463"/>
    </source>
</evidence>
<dbReference type="PROSITE" id="PS00138">
    <property type="entry name" value="SUBTILASE_SER"/>
    <property type="match status" value="1"/>
</dbReference>
<dbReference type="Proteomes" id="UP000007463">
    <property type="component" value="Chromosome"/>
</dbReference>
<evidence type="ECO:0000256" key="3">
    <source>
        <dbReference type="ARBA" id="ARBA00022801"/>
    </source>
</evidence>